<protein>
    <submittedName>
        <fullName evidence="1">Uncharacterized protein</fullName>
    </submittedName>
</protein>
<reference evidence="1 2" key="1">
    <citation type="submission" date="2018-09" db="EMBL/GenBank/DDBJ databases">
        <title>Metagenome Assembled Genomes from an Advanced Water Purification Facility.</title>
        <authorList>
            <person name="Stamps B.W."/>
            <person name="Spear J.R."/>
        </authorList>
    </citation>
    <scope>NUCLEOTIDE SEQUENCE [LARGE SCALE GENOMIC DNA]</scope>
    <source>
        <strain evidence="1">Bin_63_2</strain>
    </source>
</reference>
<comment type="caution">
    <text evidence="1">The sequence shown here is derived from an EMBL/GenBank/DDBJ whole genome shotgun (WGS) entry which is preliminary data.</text>
</comment>
<organism evidence="1 2">
    <name type="scientific">Candidatus Dojkabacteria bacterium</name>
    <dbReference type="NCBI Taxonomy" id="2099670"/>
    <lineage>
        <taxon>Bacteria</taxon>
        <taxon>Candidatus Dojkabacteria</taxon>
    </lineage>
</organism>
<name>A0A5C7J7T7_9BACT</name>
<dbReference type="EMBL" id="SSDS01000057">
    <property type="protein sequence ID" value="TXG77012.1"/>
    <property type="molecule type" value="Genomic_DNA"/>
</dbReference>
<dbReference type="InterPro" id="IPR027417">
    <property type="entry name" value="P-loop_NTPase"/>
</dbReference>
<gene>
    <name evidence="1" type="ORF">E6Q11_03535</name>
</gene>
<dbReference type="Gene3D" id="3.40.50.300">
    <property type="entry name" value="P-loop containing nucleotide triphosphate hydrolases"/>
    <property type="match status" value="1"/>
</dbReference>
<proteinExistence type="predicted"/>
<dbReference type="Proteomes" id="UP000321026">
    <property type="component" value="Unassembled WGS sequence"/>
</dbReference>
<evidence type="ECO:0000313" key="1">
    <source>
        <dbReference type="EMBL" id="TXG77012.1"/>
    </source>
</evidence>
<accession>A0A5C7J7T7</accession>
<evidence type="ECO:0000313" key="2">
    <source>
        <dbReference type="Proteomes" id="UP000321026"/>
    </source>
</evidence>
<dbReference type="AlphaFoldDB" id="A0A5C7J7T7"/>
<sequence length="66" mass="7654">MAMEKGMTLMELNTFSETDGGRVDAILDQRQKKLGQEKDNFIIDARLAWHFIPQSFKVYLTVDDFV</sequence>